<feature type="binding site" evidence="7">
    <location>
        <position position="96"/>
    </location>
    <ligand>
        <name>Cu cation</name>
        <dbReference type="ChEBI" id="CHEBI:23378"/>
    </ligand>
</feature>
<keyword evidence="3 7" id="KW-0479">Metal-binding</keyword>
<dbReference type="PANTHER" id="PTHR34192:SF10">
    <property type="entry name" value="PLASTOCYANIN MAJOR ISOFORM, CHLOROPLASTIC-RELATED"/>
    <property type="match status" value="1"/>
</dbReference>
<dbReference type="Gene3D" id="2.60.40.420">
    <property type="entry name" value="Cupredoxins - blue copper proteins"/>
    <property type="match status" value="1"/>
</dbReference>
<reference evidence="10 11" key="1">
    <citation type="submission" date="2020-11" db="EMBL/GenBank/DDBJ databases">
        <title>Carbohydrate-dependent, anaerobic sulfur respiration: A novel catabolism in halophilic archaea.</title>
        <authorList>
            <person name="Sorokin D.Y."/>
            <person name="Messina E."/>
            <person name="Smedile F."/>
            <person name="La Cono V."/>
            <person name="Hallsworth J.E."/>
            <person name="Yakimov M.M."/>
        </authorList>
    </citation>
    <scope>NUCLEOTIDE SEQUENCE [LARGE SCALE GENOMIC DNA]</scope>
    <source>
        <strain evidence="10 11">HSR-Est</strain>
    </source>
</reference>
<dbReference type="Proteomes" id="UP000663292">
    <property type="component" value="Chromosome"/>
</dbReference>
<evidence type="ECO:0000313" key="10">
    <source>
        <dbReference type="EMBL" id="QSG14178.1"/>
    </source>
</evidence>
<dbReference type="InterPro" id="IPR000923">
    <property type="entry name" value="BlueCu_1"/>
</dbReference>
<feature type="binding site" evidence="7">
    <location>
        <position position="140"/>
    </location>
    <ligand>
        <name>Cu cation</name>
        <dbReference type="ChEBI" id="CHEBI:23378"/>
    </ligand>
</feature>
<protein>
    <submittedName>
        <fullName evidence="10">Plastocyanin</fullName>
    </submittedName>
</protein>
<name>A0A897NN89_9EURY</name>
<dbReference type="AlphaFoldDB" id="A0A897NN89"/>
<keyword evidence="8" id="KW-0812">Transmembrane</keyword>
<evidence type="ECO:0000256" key="6">
    <source>
        <dbReference type="ARBA" id="ARBA00023136"/>
    </source>
</evidence>
<dbReference type="Pfam" id="PF00127">
    <property type="entry name" value="Copper-bind"/>
    <property type="match status" value="1"/>
</dbReference>
<dbReference type="InterPro" id="IPR002387">
    <property type="entry name" value="Plastocyanin"/>
</dbReference>
<dbReference type="GeneID" id="68857272"/>
<dbReference type="InterPro" id="IPR017533">
    <property type="entry name" value="Halocyanin"/>
</dbReference>
<keyword evidence="6 8" id="KW-0472">Membrane</keyword>
<dbReference type="EMBL" id="CP064791">
    <property type="protein sequence ID" value="QSG14178.1"/>
    <property type="molecule type" value="Genomic_DNA"/>
</dbReference>
<sequence>MHRRDFLRTAGGVAGGAGALAASGSAAAQANVQPDYGGYLEGANGFNGSTTDLRGQDAVTIEVGAGSDGYAFNPAAVWVDPGTTITWEWTGNGGDHNVVGENTDFSSGDPVGEEGYTYEQTFEESGIVTYYCDPHQNLGMLGAVAVGDDIATVEVESGGGEQNPEHMGVPFQPHYVGIATLLMMSASLVFTFFFVKYGESVHTNGGRN</sequence>
<accession>A0A897NN89</accession>
<feature type="binding site" evidence="7">
    <location>
        <position position="132"/>
    </location>
    <ligand>
        <name>Cu cation</name>
        <dbReference type="ChEBI" id="CHEBI:23378"/>
    </ligand>
</feature>
<dbReference type="PRINTS" id="PR00157">
    <property type="entry name" value="PLASTOCYANIN"/>
</dbReference>
<comment type="cofactor">
    <cofactor evidence="7">
        <name>Cu(2+)</name>
        <dbReference type="ChEBI" id="CHEBI:29036"/>
    </cofactor>
    <text evidence="7">The crystal structure with reduced Cu(1+) has also been determined.</text>
</comment>
<dbReference type="NCBIfam" id="TIGR03102">
    <property type="entry name" value="halo_cynanin"/>
    <property type="match status" value="1"/>
</dbReference>
<keyword evidence="5 7" id="KW-0186">Copper</keyword>
<keyword evidence="11" id="KW-1185">Reference proteome</keyword>
<feature type="domain" description="Blue (type 1) copper" evidence="9">
    <location>
        <begin position="60"/>
        <end position="146"/>
    </location>
</feature>
<evidence type="ECO:0000256" key="2">
    <source>
        <dbReference type="ARBA" id="ARBA00022448"/>
    </source>
</evidence>
<keyword evidence="4" id="KW-0249">Electron transport</keyword>
<feature type="transmembrane region" description="Helical" evidence="8">
    <location>
        <begin position="175"/>
        <end position="195"/>
    </location>
</feature>
<comment type="subcellular location">
    <subcellularLocation>
        <location evidence="1">Membrane</location>
    </subcellularLocation>
</comment>
<evidence type="ECO:0000256" key="1">
    <source>
        <dbReference type="ARBA" id="ARBA00004370"/>
    </source>
</evidence>
<keyword evidence="8" id="KW-1133">Transmembrane helix</keyword>
<organism evidence="10 11">
    <name type="scientific">Halapricum desulfuricans</name>
    <dbReference type="NCBI Taxonomy" id="2841257"/>
    <lineage>
        <taxon>Archaea</taxon>
        <taxon>Methanobacteriati</taxon>
        <taxon>Methanobacteriota</taxon>
        <taxon>Stenosarchaea group</taxon>
        <taxon>Halobacteria</taxon>
        <taxon>Halobacteriales</taxon>
        <taxon>Haloarculaceae</taxon>
        <taxon>Halapricum</taxon>
    </lineage>
</organism>
<gene>
    <name evidence="10" type="primary">petE2</name>
    <name evidence="10" type="ORF">HSEST_0632</name>
</gene>
<dbReference type="GO" id="GO:0005507">
    <property type="term" value="F:copper ion binding"/>
    <property type="evidence" value="ECO:0007669"/>
    <property type="project" value="InterPro"/>
</dbReference>
<keyword evidence="2" id="KW-0813">Transport</keyword>
<proteinExistence type="predicted"/>
<dbReference type="CDD" id="cd04220">
    <property type="entry name" value="Halocyanin"/>
    <property type="match status" value="1"/>
</dbReference>
<evidence type="ECO:0000256" key="4">
    <source>
        <dbReference type="ARBA" id="ARBA00022982"/>
    </source>
</evidence>
<evidence type="ECO:0000256" key="3">
    <source>
        <dbReference type="ARBA" id="ARBA00022723"/>
    </source>
</evidence>
<dbReference type="PANTHER" id="PTHR34192">
    <property type="entry name" value="PLASTOCYANIN MAJOR ISOFORM, CHLOROPLASTIC-RELATED"/>
    <property type="match status" value="1"/>
</dbReference>
<dbReference type="GO" id="GO:0009055">
    <property type="term" value="F:electron transfer activity"/>
    <property type="evidence" value="ECO:0007669"/>
    <property type="project" value="InterPro"/>
</dbReference>
<evidence type="ECO:0000256" key="8">
    <source>
        <dbReference type="SAM" id="Phobius"/>
    </source>
</evidence>
<dbReference type="RefSeq" id="WP_229122121.1">
    <property type="nucleotide sequence ID" value="NZ_CP064791.1"/>
</dbReference>
<evidence type="ECO:0000313" key="11">
    <source>
        <dbReference type="Proteomes" id="UP000663292"/>
    </source>
</evidence>
<dbReference type="GO" id="GO:0016020">
    <property type="term" value="C:membrane"/>
    <property type="evidence" value="ECO:0007669"/>
    <property type="project" value="UniProtKB-SubCell"/>
</dbReference>
<evidence type="ECO:0000256" key="5">
    <source>
        <dbReference type="ARBA" id="ARBA00023008"/>
    </source>
</evidence>
<evidence type="ECO:0000256" key="7">
    <source>
        <dbReference type="PIRSR" id="PIRSR602387-1"/>
    </source>
</evidence>
<dbReference type="PROSITE" id="PS51318">
    <property type="entry name" value="TAT"/>
    <property type="match status" value="1"/>
</dbReference>
<evidence type="ECO:0000259" key="9">
    <source>
        <dbReference type="Pfam" id="PF00127"/>
    </source>
</evidence>
<feature type="binding site" evidence="7">
    <location>
        <position position="135"/>
    </location>
    <ligand>
        <name>Cu cation</name>
        <dbReference type="ChEBI" id="CHEBI:23378"/>
    </ligand>
</feature>
<dbReference type="SUPFAM" id="SSF49503">
    <property type="entry name" value="Cupredoxins"/>
    <property type="match status" value="1"/>
</dbReference>
<dbReference type="InterPro" id="IPR006311">
    <property type="entry name" value="TAT_signal"/>
</dbReference>
<dbReference type="InterPro" id="IPR008972">
    <property type="entry name" value="Cupredoxin"/>
</dbReference>